<feature type="binding site" evidence="11">
    <location>
        <position position="165"/>
    </location>
    <ligand>
        <name>substrate</name>
    </ligand>
</feature>
<dbReference type="AlphaFoldDB" id="A0A2M9G5K8"/>
<feature type="binding site" evidence="11">
    <location>
        <position position="205"/>
    </location>
    <ligand>
        <name>FMN</name>
        <dbReference type="ChEBI" id="CHEBI:58210"/>
    </ligand>
</feature>
<dbReference type="PANTHER" id="PTHR48109:SF4">
    <property type="entry name" value="DIHYDROOROTATE DEHYDROGENASE (QUINONE), MITOCHONDRIAL"/>
    <property type="match status" value="1"/>
</dbReference>
<feature type="binding site" evidence="11">
    <location>
        <position position="256"/>
    </location>
    <ligand>
        <name>FMN</name>
        <dbReference type="ChEBI" id="CHEBI:58210"/>
    </ligand>
</feature>
<name>A0A2M9G5K8_9PROT</name>
<dbReference type="Gene3D" id="3.20.20.70">
    <property type="entry name" value="Aldolase class I"/>
    <property type="match status" value="1"/>
</dbReference>
<dbReference type="CDD" id="cd04738">
    <property type="entry name" value="DHOD_2_like"/>
    <property type="match status" value="1"/>
</dbReference>
<dbReference type="EC" id="1.3.5.2" evidence="11"/>
<dbReference type="GO" id="GO:0005886">
    <property type="term" value="C:plasma membrane"/>
    <property type="evidence" value="ECO:0007669"/>
    <property type="project" value="UniProtKB-SubCell"/>
</dbReference>
<feature type="binding site" evidence="11">
    <location>
        <position position="285"/>
    </location>
    <ligand>
        <name>FMN</name>
        <dbReference type="ChEBI" id="CHEBI:58210"/>
    </ligand>
</feature>
<feature type="active site" description="Nucleophile" evidence="11">
    <location>
        <position position="168"/>
    </location>
</feature>
<dbReference type="GO" id="GO:0044205">
    <property type="term" value="P:'de novo' UMP biosynthetic process"/>
    <property type="evidence" value="ECO:0007669"/>
    <property type="project" value="UniProtKB-UniRule"/>
</dbReference>
<evidence type="ECO:0000313" key="14">
    <source>
        <dbReference type="Proteomes" id="UP000229498"/>
    </source>
</evidence>
<feature type="binding site" evidence="11">
    <location>
        <position position="165"/>
    </location>
    <ligand>
        <name>FMN</name>
        <dbReference type="ChEBI" id="CHEBI:58210"/>
    </ligand>
</feature>
<protein>
    <recommendedName>
        <fullName evidence="11">Dihydroorotate dehydrogenase (quinone)</fullName>
        <ecNumber evidence="11">1.3.5.2</ecNumber>
    </recommendedName>
    <alternativeName>
        <fullName evidence="11">DHOdehase</fullName>
        <shortName evidence="11">DHOD</shortName>
        <shortName evidence="11">DHODase</shortName>
    </alternativeName>
    <alternativeName>
        <fullName evidence="11">Dihydroorotate oxidase</fullName>
    </alternativeName>
</protein>
<feature type="binding site" evidence="11">
    <location>
        <position position="233"/>
    </location>
    <ligand>
        <name>FMN</name>
        <dbReference type="ChEBI" id="CHEBI:58210"/>
    </ligand>
</feature>
<dbReference type="InterPro" id="IPR005720">
    <property type="entry name" value="Dihydroorotate_DH_cat"/>
</dbReference>
<feature type="domain" description="Dihydroorotate dehydrogenase catalytic" evidence="12">
    <location>
        <begin position="43"/>
        <end position="324"/>
    </location>
</feature>
<feature type="binding site" evidence="11">
    <location>
        <position position="134"/>
    </location>
    <ligand>
        <name>FMN</name>
        <dbReference type="ChEBI" id="CHEBI:58210"/>
    </ligand>
</feature>
<comment type="cofactor">
    <cofactor evidence="11">
        <name>FMN</name>
        <dbReference type="ChEBI" id="CHEBI:58210"/>
    </cofactor>
    <text evidence="11">Binds 1 FMN per subunit.</text>
</comment>
<evidence type="ECO:0000256" key="9">
    <source>
        <dbReference type="ARBA" id="ARBA00023136"/>
    </source>
</evidence>
<feature type="binding site" evidence="11">
    <location>
        <begin position="306"/>
        <end position="307"/>
    </location>
    <ligand>
        <name>FMN</name>
        <dbReference type="ChEBI" id="CHEBI:58210"/>
    </ligand>
</feature>
<dbReference type="HAMAP" id="MF_00225">
    <property type="entry name" value="DHO_dh_type2"/>
    <property type="match status" value="1"/>
</dbReference>
<sequence>MFPYPIVRPLLFALDAERAHRLTLGAIRLGLAGRVRAPGPPVRIGGLTLANPVGLAAGFDKDAEAVDGLLRMGFGFIEVGGVTPRPQPGNKRPRVFRLAEDRAVINRYGLNSAGAEAVARNLEKRRAVGVVGVNLGANKESEDRIGDYAECLTVLGGLADFATVNVSSPNTPGLRALQGKAALTGIFDRLHRAQSGGRATPLFLKLAPDLTAGDMDDIAEVIDDLGVAALVISNTTVARPEGLRGANAGEAGGLSGAPLMPLSTAVLRAFHERLEGRVPLIGVGGILSGDDAVAKLEAGASAVQVYTGLIYRGPALIGECAEAIAAHRS</sequence>
<reference evidence="13 14" key="1">
    <citation type="submission" date="2017-11" db="EMBL/GenBank/DDBJ databases">
        <title>Draft genome sequence of Rhizobiales bacterium SY3-13.</title>
        <authorList>
            <person name="Sun C."/>
        </authorList>
    </citation>
    <scope>NUCLEOTIDE SEQUENCE [LARGE SCALE GENOMIC DNA]</scope>
    <source>
        <strain evidence="13 14">SY3-13</strain>
    </source>
</reference>
<comment type="catalytic activity">
    <reaction evidence="10 11">
        <text>(S)-dihydroorotate + a quinone = orotate + a quinol</text>
        <dbReference type="Rhea" id="RHEA:30187"/>
        <dbReference type="ChEBI" id="CHEBI:24646"/>
        <dbReference type="ChEBI" id="CHEBI:30839"/>
        <dbReference type="ChEBI" id="CHEBI:30864"/>
        <dbReference type="ChEBI" id="CHEBI:132124"/>
        <dbReference type="EC" id="1.3.5.2"/>
    </reaction>
</comment>
<feature type="binding site" evidence="11">
    <location>
        <begin position="106"/>
        <end position="110"/>
    </location>
    <ligand>
        <name>substrate</name>
    </ligand>
</feature>
<comment type="pathway">
    <text evidence="3 11">Pyrimidine metabolism; UMP biosynthesis via de novo pathway; orotate from (S)-dihydroorotate (quinone route): step 1/1.</text>
</comment>
<dbReference type="InterPro" id="IPR013785">
    <property type="entry name" value="Aldolase_TIM"/>
</dbReference>
<comment type="caution">
    <text evidence="13">The sequence shown here is derived from an EMBL/GenBank/DDBJ whole genome shotgun (WGS) entry which is preliminary data.</text>
</comment>
<comment type="function">
    <text evidence="1 11">Catalyzes the conversion of dihydroorotate to orotate with quinone as electron acceptor.</text>
</comment>
<dbReference type="GO" id="GO:0005737">
    <property type="term" value="C:cytoplasm"/>
    <property type="evidence" value="ECO:0007669"/>
    <property type="project" value="InterPro"/>
</dbReference>
<dbReference type="UniPathway" id="UPA00070">
    <property type="reaction ID" value="UER00946"/>
</dbReference>
<dbReference type="Proteomes" id="UP000229498">
    <property type="component" value="Unassembled WGS sequence"/>
</dbReference>
<dbReference type="Pfam" id="PF01180">
    <property type="entry name" value="DHO_dh"/>
    <property type="match status" value="1"/>
</dbReference>
<keyword evidence="8 11" id="KW-0560">Oxidoreductase</keyword>
<organism evidence="13 14">
    <name type="scientific">Minwuia thermotolerans</name>
    <dbReference type="NCBI Taxonomy" id="2056226"/>
    <lineage>
        <taxon>Bacteria</taxon>
        <taxon>Pseudomonadati</taxon>
        <taxon>Pseudomonadota</taxon>
        <taxon>Alphaproteobacteria</taxon>
        <taxon>Minwuiales</taxon>
        <taxon>Minwuiaceae</taxon>
        <taxon>Minwuia</taxon>
    </lineage>
</organism>
<dbReference type="InterPro" id="IPR005719">
    <property type="entry name" value="Dihydroorotate_DH_2"/>
</dbReference>
<evidence type="ECO:0000256" key="4">
    <source>
        <dbReference type="ARBA" id="ARBA00005359"/>
    </source>
</evidence>
<dbReference type="GO" id="GO:0106430">
    <property type="term" value="F:dihydroorotate dehydrogenase (quinone) activity"/>
    <property type="evidence" value="ECO:0007669"/>
    <property type="project" value="UniProtKB-EC"/>
</dbReference>
<evidence type="ECO:0000256" key="7">
    <source>
        <dbReference type="ARBA" id="ARBA00022975"/>
    </source>
</evidence>
<keyword evidence="7 11" id="KW-0665">Pyrimidine biosynthesis</keyword>
<keyword evidence="5 11" id="KW-0285">Flavoprotein</keyword>
<evidence type="ECO:0000256" key="3">
    <source>
        <dbReference type="ARBA" id="ARBA00005161"/>
    </source>
</evidence>
<dbReference type="GO" id="GO:0006207">
    <property type="term" value="P:'de novo' pyrimidine nucleobase biosynthetic process"/>
    <property type="evidence" value="ECO:0007669"/>
    <property type="project" value="UniProtKB-UniRule"/>
</dbReference>
<dbReference type="PROSITE" id="PS00912">
    <property type="entry name" value="DHODEHASE_2"/>
    <property type="match status" value="1"/>
</dbReference>
<keyword evidence="6 11" id="KW-0288">FMN</keyword>
<feature type="binding site" evidence="11">
    <location>
        <position position="170"/>
    </location>
    <ligand>
        <name>substrate</name>
    </ligand>
</feature>
<dbReference type="NCBIfam" id="TIGR01036">
    <property type="entry name" value="pyrD_sub2"/>
    <property type="match status" value="1"/>
</dbReference>
<dbReference type="RefSeq" id="WP_109792522.1">
    <property type="nucleotide sequence ID" value="NZ_PHIG01000011.1"/>
</dbReference>
<evidence type="ECO:0000256" key="5">
    <source>
        <dbReference type="ARBA" id="ARBA00022630"/>
    </source>
</evidence>
<dbReference type="NCBIfam" id="NF003645">
    <property type="entry name" value="PRK05286.1-2"/>
    <property type="match status" value="1"/>
</dbReference>
<dbReference type="InterPro" id="IPR012135">
    <property type="entry name" value="Dihydroorotate_DH_1_2"/>
</dbReference>
<gene>
    <name evidence="11" type="primary">pyrD</name>
    <name evidence="13" type="ORF">CVT23_03855</name>
</gene>
<evidence type="ECO:0000256" key="8">
    <source>
        <dbReference type="ARBA" id="ARBA00023002"/>
    </source>
</evidence>
<dbReference type="EMBL" id="PHIG01000011">
    <property type="protein sequence ID" value="PJK31009.1"/>
    <property type="molecule type" value="Genomic_DNA"/>
</dbReference>
<keyword evidence="11" id="KW-1003">Cell membrane</keyword>
<evidence type="ECO:0000259" key="12">
    <source>
        <dbReference type="Pfam" id="PF01180"/>
    </source>
</evidence>
<dbReference type="NCBIfam" id="NF003652">
    <property type="entry name" value="PRK05286.2-5"/>
    <property type="match status" value="1"/>
</dbReference>
<dbReference type="InterPro" id="IPR001295">
    <property type="entry name" value="Dihydroorotate_DH_CS"/>
</dbReference>
<dbReference type="PROSITE" id="PS00911">
    <property type="entry name" value="DHODEHASE_1"/>
    <property type="match status" value="1"/>
</dbReference>
<keyword evidence="9 11" id="KW-0472">Membrane</keyword>
<feature type="binding site" evidence="11">
    <location>
        <begin position="57"/>
        <end position="61"/>
    </location>
    <ligand>
        <name>FMN</name>
        <dbReference type="ChEBI" id="CHEBI:58210"/>
    </ligand>
</feature>
<comment type="subunit">
    <text evidence="11">Monomer.</text>
</comment>
<comment type="subcellular location">
    <subcellularLocation>
        <location evidence="11">Cell membrane</location>
        <topology evidence="11">Peripheral membrane protein</topology>
    </subcellularLocation>
    <subcellularLocation>
        <location evidence="2">Membrane</location>
    </subcellularLocation>
</comment>
<evidence type="ECO:0000313" key="13">
    <source>
        <dbReference type="EMBL" id="PJK31009.1"/>
    </source>
</evidence>
<evidence type="ECO:0000256" key="1">
    <source>
        <dbReference type="ARBA" id="ARBA00003125"/>
    </source>
</evidence>
<dbReference type="PIRSF" id="PIRSF000164">
    <property type="entry name" value="DHO_oxidase"/>
    <property type="match status" value="1"/>
</dbReference>
<feature type="binding site" evidence="11">
    <location>
        <begin position="234"/>
        <end position="235"/>
    </location>
    <ligand>
        <name>substrate</name>
    </ligand>
</feature>
<proteinExistence type="inferred from homology"/>
<accession>A0A2M9G5K8</accession>
<dbReference type="SUPFAM" id="SSF51395">
    <property type="entry name" value="FMN-linked oxidoreductases"/>
    <property type="match status" value="1"/>
</dbReference>
<dbReference type="PANTHER" id="PTHR48109">
    <property type="entry name" value="DIHYDROOROTATE DEHYDROGENASE (QUINONE), MITOCHONDRIAL-RELATED"/>
    <property type="match status" value="1"/>
</dbReference>
<feature type="binding site" evidence="11">
    <location>
        <position position="61"/>
    </location>
    <ligand>
        <name>substrate</name>
    </ligand>
</feature>
<evidence type="ECO:0000256" key="6">
    <source>
        <dbReference type="ARBA" id="ARBA00022643"/>
    </source>
</evidence>
<keyword evidence="14" id="KW-1185">Reference proteome</keyword>
<evidence type="ECO:0000256" key="11">
    <source>
        <dbReference type="HAMAP-Rule" id="MF_00225"/>
    </source>
</evidence>
<evidence type="ECO:0000256" key="10">
    <source>
        <dbReference type="ARBA" id="ARBA00048639"/>
    </source>
</evidence>
<dbReference type="InterPro" id="IPR050074">
    <property type="entry name" value="DHO_dehydrogenase"/>
</dbReference>
<feature type="binding site" evidence="11">
    <location>
        <position position="81"/>
    </location>
    <ligand>
        <name>FMN</name>
        <dbReference type="ChEBI" id="CHEBI:58210"/>
    </ligand>
</feature>
<dbReference type="OrthoDB" id="9802377at2"/>
<evidence type="ECO:0000256" key="2">
    <source>
        <dbReference type="ARBA" id="ARBA00004370"/>
    </source>
</evidence>
<comment type="similarity">
    <text evidence="4 11">Belongs to the dihydroorotate dehydrogenase family. Type 2 subfamily.</text>
</comment>